<evidence type="ECO:0000313" key="1">
    <source>
        <dbReference type="EnsemblMetazoa" id="GAUT004787-PA"/>
    </source>
</evidence>
<organism evidence="1 2">
    <name type="scientific">Glossina austeni</name>
    <name type="common">Savannah tsetse fly</name>
    <dbReference type="NCBI Taxonomy" id="7395"/>
    <lineage>
        <taxon>Eukaryota</taxon>
        <taxon>Metazoa</taxon>
        <taxon>Ecdysozoa</taxon>
        <taxon>Arthropoda</taxon>
        <taxon>Hexapoda</taxon>
        <taxon>Insecta</taxon>
        <taxon>Pterygota</taxon>
        <taxon>Neoptera</taxon>
        <taxon>Endopterygota</taxon>
        <taxon>Diptera</taxon>
        <taxon>Brachycera</taxon>
        <taxon>Muscomorpha</taxon>
        <taxon>Hippoboscoidea</taxon>
        <taxon>Glossinidae</taxon>
        <taxon>Glossina</taxon>
    </lineage>
</organism>
<sequence>MGGEEVATDTVYMPPRIELTRFGEYCQRRGINPNLIMLKITLFVMYGGFTLEDLSVILDSVKVSHEIRKITAFEVITTTIGDANLRRDATCKWCSLFAAFLFNFSANPFMSAEVR</sequence>
<keyword evidence="2" id="KW-1185">Reference proteome</keyword>
<proteinExistence type="predicted"/>
<name>A0A1A9UH73_GLOAU</name>
<protein>
    <submittedName>
        <fullName evidence="1">Uncharacterized protein</fullName>
    </submittedName>
</protein>
<dbReference type="AlphaFoldDB" id="A0A1A9UH73"/>
<dbReference type="EnsemblMetazoa" id="GAUT004787-RA">
    <property type="protein sequence ID" value="GAUT004787-PA"/>
    <property type="gene ID" value="GAUT004787"/>
</dbReference>
<reference evidence="1" key="1">
    <citation type="submission" date="2020-05" db="UniProtKB">
        <authorList>
            <consortium name="EnsemblMetazoa"/>
        </authorList>
    </citation>
    <scope>IDENTIFICATION</scope>
    <source>
        <strain evidence="1">TTRI</strain>
    </source>
</reference>
<accession>A0A1A9UH73</accession>
<dbReference type="VEuPathDB" id="VectorBase:GAUT004787"/>
<dbReference type="Proteomes" id="UP000078200">
    <property type="component" value="Unassembled WGS sequence"/>
</dbReference>
<evidence type="ECO:0000313" key="2">
    <source>
        <dbReference type="Proteomes" id="UP000078200"/>
    </source>
</evidence>